<evidence type="ECO:0000313" key="9">
    <source>
        <dbReference type="EMBL" id="GAA2228843.1"/>
    </source>
</evidence>
<sequence length="391" mass="39936">MGEGLAEAAIVRWLVPEGGVLVRMEPMVEIETAKSTVEIPSPVDGVLVSHGAPEGDTVEVGTVLAVLETADARAVEVGGDRVARPSRDGAGRVPAAPTVRRRAAQHGADLSEVPATGPGGRVLAADLEAFLAGRGTSSRPAAAPVAIPATAAVEPSPPGAGHADRVEPLSRMRRGIASALHRAWSEVPLITDLRDADAEGLVRARRSLQEERGGARVSYTALFAAAALSALRAHPRFNASLDLDAGMVRHHSAVGLGIAVAVPDGLTVAVVHDAASLTLAALAEAIDDVAGRARAGRLTAAETTGATFTVSNYGQFGGRYGTPLVVPPQVAIAGFGPIADAVVAVDGVPAVRKTVALSISADHRLIDGAELSVFCSQIERLIADPIRLLAG</sequence>
<dbReference type="Proteomes" id="UP001500929">
    <property type="component" value="Unassembled WGS sequence"/>
</dbReference>
<feature type="domain" description="Peripheral subunit-binding (PSBD)" evidence="8">
    <location>
        <begin position="94"/>
        <end position="131"/>
    </location>
</feature>
<dbReference type="Gene3D" id="2.40.50.100">
    <property type="match status" value="1"/>
</dbReference>
<dbReference type="InterPro" id="IPR050743">
    <property type="entry name" value="2-oxoacid_DH_E2_comp"/>
</dbReference>
<dbReference type="InterPro" id="IPR023213">
    <property type="entry name" value="CAT-like_dom_sf"/>
</dbReference>
<dbReference type="PANTHER" id="PTHR43178:SF5">
    <property type="entry name" value="LIPOAMIDE ACYLTRANSFERASE COMPONENT OF BRANCHED-CHAIN ALPHA-KETO ACID DEHYDROGENASE COMPLEX, MITOCHONDRIAL"/>
    <property type="match status" value="1"/>
</dbReference>
<reference evidence="10" key="1">
    <citation type="journal article" date="2019" name="Int. J. Syst. Evol. Microbiol.">
        <title>The Global Catalogue of Microorganisms (GCM) 10K type strain sequencing project: providing services to taxonomists for standard genome sequencing and annotation.</title>
        <authorList>
            <consortium name="The Broad Institute Genomics Platform"/>
            <consortium name="The Broad Institute Genome Sequencing Center for Infectious Disease"/>
            <person name="Wu L."/>
            <person name="Ma J."/>
        </authorList>
    </citation>
    <scope>NUCLEOTIDE SEQUENCE [LARGE SCALE GENOMIC DNA]</scope>
    <source>
        <strain evidence="10">JCM 16117</strain>
    </source>
</reference>
<dbReference type="InterPro" id="IPR036625">
    <property type="entry name" value="E3-bd_dom_sf"/>
</dbReference>
<evidence type="ECO:0000256" key="4">
    <source>
        <dbReference type="ARBA" id="ARBA00022823"/>
    </source>
</evidence>
<dbReference type="InterPro" id="IPR001078">
    <property type="entry name" value="2-oxoacid_DH_actylTfrase"/>
</dbReference>
<dbReference type="SUPFAM" id="SSF47005">
    <property type="entry name" value="Peripheral subunit-binding domain of 2-oxo acid dehydrogenase complex"/>
    <property type="match status" value="1"/>
</dbReference>
<evidence type="ECO:0000256" key="6">
    <source>
        <dbReference type="RuleBase" id="RU003423"/>
    </source>
</evidence>
<dbReference type="Pfam" id="PF00198">
    <property type="entry name" value="2-oxoacid_dh"/>
    <property type="match status" value="1"/>
</dbReference>
<dbReference type="Pfam" id="PF02817">
    <property type="entry name" value="E3_binding"/>
    <property type="match status" value="1"/>
</dbReference>
<keyword evidence="5 6" id="KW-0012">Acyltransferase</keyword>
<comment type="cofactor">
    <cofactor evidence="1 6">
        <name>(R)-lipoate</name>
        <dbReference type="ChEBI" id="CHEBI:83088"/>
    </cofactor>
</comment>
<dbReference type="PANTHER" id="PTHR43178">
    <property type="entry name" value="DIHYDROLIPOAMIDE ACETYLTRANSFERASE COMPONENT OF PYRUVATE DEHYDROGENASE COMPLEX"/>
    <property type="match status" value="1"/>
</dbReference>
<evidence type="ECO:0000256" key="3">
    <source>
        <dbReference type="ARBA" id="ARBA00022679"/>
    </source>
</evidence>
<dbReference type="EC" id="2.3.1.-" evidence="6"/>
<dbReference type="InterPro" id="IPR011053">
    <property type="entry name" value="Single_hybrid_motif"/>
</dbReference>
<name>A0ABP5Q8E8_9MICO</name>
<dbReference type="SUPFAM" id="SSF51230">
    <property type="entry name" value="Single hybrid motif"/>
    <property type="match status" value="1"/>
</dbReference>
<keyword evidence="3 6" id="KW-0808">Transferase</keyword>
<organism evidence="9 10">
    <name type="scientific">Herbiconiux moechotypicola</name>
    <dbReference type="NCBI Taxonomy" id="637393"/>
    <lineage>
        <taxon>Bacteria</taxon>
        <taxon>Bacillati</taxon>
        <taxon>Actinomycetota</taxon>
        <taxon>Actinomycetes</taxon>
        <taxon>Micrococcales</taxon>
        <taxon>Microbacteriaceae</taxon>
        <taxon>Herbiconiux</taxon>
    </lineage>
</organism>
<evidence type="ECO:0000256" key="5">
    <source>
        <dbReference type="ARBA" id="ARBA00023315"/>
    </source>
</evidence>
<dbReference type="Pfam" id="PF00364">
    <property type="entry name" value="Biotin_lipoyl"/>
    <property type="match status" value="1"/>
</dbReference>
<evidence type="ECO:0000256" key="1">
    <source>
        <dbReference type="ARBA" id="ARBA00001938"/>
    </source>
</evidence>
<evidence type="ECO:0000313" key="10">
    <source>
        <dbReference type="Proteomes" id="UP001500929"/>
    </source>
</evidence>
<proteinExistence type="inferred from homology"/>
<dbReference type="PROSITE" id="PS00189">
    <property type="entry name" value="LIPOYL"/>
    <property type="match status" value="1"/>
</dbReference>
<keyword evidence="10" id="KW-1185">Reference proteome</keyword>
<dbReference type="Gene3D" id="4.10.320.10">
    <property type="entry name" value="E3-binding domain"/>
    <property type="match status" value="1"/>
</dbReference>
<keyword evidence="4 6" id="KW-0450">Lipoyl</keyword>
<dbReference type="InterPro" id="IPR004167">
    <property type="entry name" value="PSBD"/>
</dbReference>
<evidence type="ECO:0000256" key="2">
    <source>
        <dbReference type="ARBA" id="ARBA00007317"/>
    </source>
</evidence>
<evidence type="ECO:0000259" key="8">
    <source>
        <dbReference type="PROSITE" id="PS51826"/>
    </source>
</evidence>
<evidence type="ECO:0000259" key="7">
    <source>
        <dbReference type="PROSITE" id="PS50968"/>
    </source>
</evidence>
<feature type="domain" description="Lipoyl-binding" evidence="7">
    <location>
        <begin position="1"/>
        <end position="68"/>
    </location>
</feature>
<dbReference type="CDD" id="cd06849">
    <property type="entry name" value="lipoyl_domain"/>
    <property type="match status" value="1"/>
</dbReference>
<dbReference type="Gene3D" id="3.30.559.10">
    <property type="entry name" value="Chloramphenicol acetyltransferase-like domain"/>
    <property type="match status" value="1"/>
</dbReference>
<dbReference type="EMBL" id="BAAAQY010000003">
    <property type="protein sequence ID" value="GAA2228843.1"/>
    <property type="molecule type" value="Genomic_DNA"/>
</dbReference>
<dbReference type="InterPro" id="IPR003016">
    <property type="entry name" value="2-oxoA_DH_lipoyl-BS"/>
</dbReference>
<dbReference type="PROSITE" id="PS51826">
    <property type="entry name" value="PSBD"/>
    <property type="match status" value="1"/>
</dbReference>
<gene>
    <name evidence="9" type="primary">odhB</name>
    <name evidence="9" type="ORF">GCM10009851_11660</name>
</gene>
<dbReference type="SUPFAM" id="SSF52777">
    <property type="entry name" value="CoA-dependent acyltransferases"/>
    <property type="match status" value="1"/>
</dbReference>
<comment type="caution">
    <text evidence="9">The sequence shown here is derived from an EMBL/GenBank/DDBJ whole genome shotgun (WGS) entry which is preliminary data.</text>
</comment>
<comment type="similarity">
    <text evidence="2 6">Belongs to the 2-oxoacid dehydrogenase family.</text>
</comment>
<protein>
    <recommendedName>
        <fullName evidence="6">Dihydrolipoamide acetyltransferase component of pyruvate dehydrogenase complex</fullName>
        <ecNumber evidence="6">2.3.1.-</ecNumber>
    </recommendedName>
</protein>
<dbReference type="InterPro" id="IPR000089">
    <property type="entry name" value="Biotin_lipoyl"/>
</dbReference>
<accession>A0ABP5Q8E8</accession>
<dbReference type="PROSITE" id="PS50968">
    <property type="entry name" value="BIOTINYL_LIPOYL"/>
    <property type="match status" value="1"/>
</dbReference>